<proteinExistence type="predicted"/>
<organism evidence="1 2">
    <name type="scientific">Paenibacillus paeoniae</name>
    <dbReference type="NCBI Taxonomy" id="2292705"/>
    <lineage>
        <taxon>Bacteria</taxon>
        <taxon>Bacillati</taxon>
        <taxon>Bacillota</taxon>
        <taxon>Bacilli</taxon>
        <taxon>Bacillales</taxon>
        <taxon>Paenibacillaceae</taxon>
        <taxon>Paenibacillus</taxon>
    </lineage>
</organism>
<comment type="caution">
    <text evidence="1">The sequence shown here is derived from an EMBL/GenBank/DDBJ whole genome shotgun (WGS) entry which is preliminary data.</text>
</comment>
<evidence type="ECO:0000313" key="2">
    <source>
        <dbReference type="Proteomes" id="UP000261905"/>
    </source>
</evidence>
<protein>
    <submittedName>
        <fullName evidence="1">Uncharacterized protein</fullName>
    </submittedName>
</protein>
<accession>A0A371P6M2</accession>
<gene>
    <name evidence="1" type="ORF">DX130_21660</name>
</gene>
<dbReference type="Proteomes" id="UP000261905">
    <property type="component" value="Unassembled WGS sequence"/>
</dbReference>
<reference evidence="1 2" key="1">
    <citation type="submission" date="2018-08" db="EMBL/GenBank/DDBJ databases">
        <title>Paenibacillus sp. M4BSY-1, whole genome shotgun sequence.</title>
        <authorList>
            <person name="Tuo L."/>
        </authorList>
    </citation>
    <scope>NUCLEOTIDE SEQUENCE [LARGE SCALE GENOMIC DNA]</scope>
    <source>
        <strain evidence="1 2">M4BSY-1</strain>
    </source>
</reference>
<name>A0A371P6M2_9BACL</name>
<sequence length="94" mass="11021">MNYIDIRNFHILFDHKKCMHARIGYLKKLKLIHDDGSSDIEGLFLDIYKQSEIILDLVIKYNISKMKIDLTSIMKGIRENEQAALQLLLSKLNE</sequence>
<evidence type="ECO:0000313" key="1">
    <source>
        <dbReference type="EMBL" id="REK71597.1"/>
    </source>
</evidence>
<dbReference type="AlphaFoldDB" id="A0A371P6M2"/>
<dbReference type="EMBL" id="QUBQ01000005">
    <property type="protein sequence ID" value="REK71597.1"/>
    <property type="molecule type" value="Genomic_DNA"/>
</dbReference>
<keyword evidence="2" id="KW-1185">Reference proteome</keyword>